<gene>
    <name evidence="5" type="ORF">F9L07_27755</name>
</gene>
<dbReference type="InterPro" id="IPR036388">
    <property type="entry name" value="WH-like_DNA-bd_sf"/>
</dbReference>
<evidence type="ECO:0000313" key="5">
    <source>
        <dbReference type="EMBL" id="KAB2806844.1"/>
    </source>
</evidence>
<feature type="compositionally biased region" description="Gly residues" evidence="3">
    <location>
        <begin position="1"/>
        <end position="13"/>
    </location>
</feature>
<dbReference type="PANTHER" id="PTHR43214">
    <property type="entry name" value="TWO-COMPONENT RESPONSE REGULATOR"/>
    <property type="match status" value="1"/>
</dbReference>
<dbReference type="InterPro" id="IPR039420">
    <property type="entry name" value="WalR-like"/>
</dbReference>
<evidence type="ECO:0000256" key="1">
    <source>
        <dbReference type="ARBA" id="ARBA00023125"/>
    </source>
</evidence>
<dbReference type="InterPro" id="IPR011006">
    <property type="entry name" value="CheY-like_superfamily"/>
</dbReference>
<dbReference type="AlphaFoldDB" id="A0A7J5DQB9"/>
<dbReference type="InterPro" id="IPR016032">
    <property type="entry name" value="Sig_transdc_resp-reg_C-effctor"/>
</dbReference>
<dbReference type="SUPFAM" id="SSF46894">
    <property type="entry name" value="C-terminal effector domain of the bipartite response regulators"/>
    <property type="match status" value="1"/>
</dbReference>
<evidence type="ECO:0000256" key="2">
    <source>
        <dbReference type="PROSITE-ProRule" id="PRU00169"/>
    </source>
</evidence>
<evidence type="ECO:0000256" key="3">
    <source>
        <dbReference type="SAM" id="MobiDB-lite"/>
    </source>
</evidence>
<dbReference type="Gene3D" id="1.10.10.10">
    <property type="entry name" value="Winged helix-like DNA-binding domain superfamily/Winged helix DNA-binding domain"/>
    <property type="match status" value="1"/>
</dbReference>
<accession>A0A7J5DQB9</accession>
<dbReference type="GO" id="GO:0003677">
    <property type="term" value="F:DNA binding"/>
    <property type="evidence" value="ECO:0007669"/>
    <property type="project" value="UniProtKB-KW"/>
</dbReference>
<dbReference type="Pfam" id="PF00072">
    <property type="entry name" value="Response_reg"/>
    <property type="match status" value="1"/>
</dbReference>
<dbReference type="PROSITE" id="PS50110">
    <property type="entry name" value="RESPONSE_REGULATORY"/>
    <property type="match status" value="1"/>
</dbReference>
<dbReference type="InterPro" id="IPR001789">
    <property type="entry name" value="Sig_transdc_resp-reg_receiver"/>
</dbReference>
<proteinExistence type="predicted"/>
<dbReference type="GO" id="GO:0000160">
    <property type="term" value="P:phosphorelay signal transduction system"/>
    <property type="evidence" value="ECO:0007669"/>
    <property type="project" value="InterPro"/>
</dbReference>
<comment type="caution">
    <text evidence="5">The sequence shown here is derived from an EMBL/GenBank/DDBJ whole genome shotgun (WGS) entry which is preliminary data.</text>
</comment>
<dbReference type="Gene3D" id="3.40.50.2300">
    <property type="match status" value="1"/>
</dbReference>
<keyword evidence="2" id="KW-0597">Phosphoprotein</keyword>
<dbReference type="EMBL" id="WBVM01000007">
    <property type="protein sequence ID" value="KAB2806844.1"/>
    <property type="molecule type" value="Genomic_DNA"/>
</dbReference>
<dbReference type="Proteomes" id="UP000449906">
    <property type="component" value="Unassembled WGS sequence"/>
</dbReference>
<name>A0A7J5DQB9_NOCSI</name>
<dbReference type="SMART" id="SM00448">
    <property type="entry name" value="REC"/>
    <property type="match status" value="1"/>
</dbReference>
<dbReference type="GO" id="GO:0006355">
    <property type="term" value="P:regulation of DNA-templated transcription"/>
    <property type="evidence" value="ECO:0007669"/>
    <property type="project" value="InterPro"/>
</dbReference>
<dbReference type="SUPFAM" id="SSF52172">
    <property type="entry name" value="CheY-like"/>
    <property type="match status" value="1"/>
</dbReference>
<feature type="domain" description="Response regulatory" evidence="4">
    <location>
        <begin position="52"/>
        <end position="172"/>
    </location>
</feature>
<evidence type="ECO:0000313" key="6">
    <source>
        <dbReference type="Proteomes" id="UP000449906"/>
    </source>
</evidence>
<sequence length="266" mass="28680">MGPTSGKGAGTLPGSGSRRREERWGGAPAEAGTPRGDVVSRPAVGAQRYEWRIAVVEDHLLQRKRTEELLHAQSGLSVVWSGETFPQFTAWLDDAPESRRPHLLVLDLMVERGPSVDPARVRELTRSGVRVLVLSAMGSPELVRKILQAGIGGIVGKRDPEEDIVAAIWTVLGRGQWLTPELASVIAGDADRPRLSDQEERALVLYASGLTLDAVASALGVRKDTAKKYLSRVKAKYAAAGRPASTKLELNAIAQQDGYLDPPARV</sequence>
<protein>
    <submittedName>
        <fullName evidence="5">Response regulator transcription factor</fullName>
    </submittedName>
</protein>
<feature type="region of interest" description="Disordered" evidence="3">
    <location>
        <begin position="1"/>
        <end position="39"/>
    </location>
</feature>
<feature type="modified residue" description="4-aspartylphosphate" evidence="2">
    <location>
        <position position="107"/>
    </location>
</feature>
<keyword evidence="1" id="KW-0238">DNA-binding</keyword>
<evidence type="ECO:0000259" key="4">
    <source>
        <dbReference type="PROSITE" id="PS50110"/>
    </source>
</evidence>
<organism evidence="5 6">
    <name type="scientific">Nocardioides simplex</name>
    <name type="common">Arthrobacter simplex</name>
    <dbReference type="NCBI Taxonomy" id="2045"/>
    <lineage>
        <taxon>Bacteria</taxon>
        <taxon>Bacillati</taxon>
        <taxon>Actinomycetota</taxon>
        <taxon>Actinomycetes</taxon>
        <taxon>Propionibacteriales</taxon>
        <taxon>Nocardioidaceae</taxon>
        <taxon>Pimelobacter</taxon>
    </lineage>
</organism>
<reference evidence="5 6" key="1">
    <citation type="submission" date="2019-09" db="EMBL/GenBank/DDBJ databases">
        <title>Pimelobacter sp. isolated from Paulinella.</title>
        <authorList>
            <person name="Jeong S.E."/>
        </authorList>
    </citation>
    <scope>NUCLEOTIDE SEQUENCE [LARGE SCALE GENOMIC DNA]</scope>
    <source>
        <strain evidence="5 6">Pch-N</strain>
    </source>
</reference>